<comment type="caution">
    <text evidence="1">The sequence shown here is derived from an EMBL/GenBank/DDBJ whole genome shotgun (WGS) entry which is preliminary data.</text>
</comment>
<dbReference type="PANTHER" id="PTHR36617:SF15">
    <property type="entry name" value="REVERSE TRANSCRIPTASE ZINC-BINDING DOMAIN-CONTAINING PROTEIN"/>
    <property type="match status" value="1"/>
</dbReference>
<dbReference type="EMBL" id="LXQA010009201">
    <property type="protein sequence ID" value="MCH85824.1"/>
    <property type="molecule type" value="Genomic_DNA"/>
</dbReference>
<evidence type="ECO:0000313" key="2">
    <source>
        <dbReference type="Proteomes" id="UP000265520"/>
    </source>
</evidence>
<dbReference type="Proteomes" id="UP000265520">
    <property type="component" value="Unassembled WGS sequence"/>
</dbReference>
<evidence type="ECO:0000313" key="1">
    <source>
        <dbReference type="EMBL" id="MCH85824.1"/>
    </source>
</evidence>
<gene>
    <name evidence="1" type="ORF">A2U01_0006675</name>
</gene>
<proteinExistence type="predicted"/>
<dbReference type="PANTHER" id="PTHR36617">
    <property type="entry name" value="PROTEIN, PUTATIVE-RELATED"/>
    <property type="match status" value="1"/>
</dbReference>
<dbReference type="AlphaFoldDB" id="A0A392MHV6"/>
<protein>
    <submittedName>
        <fullName evidence="1">Ribonuclease H protein</fullName>
    </submittedName>
</protein>
<keyword evidence="2" id="KW-1185">Reference proteome</keyword>
<name>A0A392MHV6_9FABA</name>
<reference evidence="1 2" key="1">
    <citation type="journal article" date="2018" name="Front. Plant Sci.">
        <title>Red Clover (Trifolium pratense) and Zigzag Clover (T. medium) - A Picture of Genomic Similarities and Differences.</title>
        <authorList>
            <person name="Dluhosova J."/>
            <person name="Istvanek J."/>
            <person name="Nedelnik J."/>
            <person name="Repkova J."/>
        </authorList>
    </citation>
    <scope>NUCLEOTIDE SEQUENCE [LARGE SCALE GENOMIC DNA]</scope>
    <source>
        <strain evidence="2">cv. 10/8</strain>
        <tissue evidence="1">Leaf</tissue>
    </source>
</reference>
<accession>A0A392MHV6</accession>
<organism evidence="1 2">
    <name type="scientific">Trifolium medium</name>
    <dbReference type="NCBI Taxonomy" id="97028"/>
    <lineage>
        <taxon>Eukaryota</taxon>
        <taxon>Viridiplantae</taxon>
        <taxon>Streptophyta</taxon>
        <taxon>Embryophyta</taxon>
        <taxon>Tracheophyta</taxon>
        <taxon>Spermatophyta</taxon>
        <taxon>Magnoliopsida</taxon>
        <taxon>eudicotyledons</taxon>
        <taxon>Gunneridae</taxon>
        <taxon>Pentapetalae</taxon>
        <taxon>rosids</taxon>
        <taxon>fabids</taxon>
        <taxon>Fabales</taxon>
        <taxon>Fabaceae</taxon>
        <taxon>Papilionoideae</taxon>
        <taxon>50 kb inversion clade</taxon>
        <taxon>NPAAA clade</taxon>
        <taxon>Hologalegina</taxon>
        <taxon>IRL clade</taxon>
        <taxon>Trifolieae</taxon>
        <taxon>Trifolium</taxon>
    </lineage>
</organism>
<sequence length="185" mass="21950">MVWTQIVRLQRNFLRGGWTGASKIAWVNWEDVFKYKRVRGLGVRDLRLVNLAMLGKWRWRLLSEGAGLWKDILVTKYRVVRTGSHHGGHEDEFRVASSWWKNILLLWAPFDSTSDWFSESVIKVIGNGLTTSFWNDSWIGDDPLKVCFPRHYQVSVQRVVMVRNLFSWVGEVWVWDLRWIRLLFV</sequence>